<keyword evidence="5" id="KW-0539">Nucleus</keyword>
<dbReference type="InterPro" id="IPR016049">
    <property type="entry name" value="RNA_pol_Rpc34-like"/>
</dbReference>
<organism evidence="6">
    <name type="scientific">Hexamita inflata</name>
    <dbReference type="NCBI Taxonomy" id="28002"/>
    <lineage>
        <taxon>Eukaryota</taxon>
        <taxon>Metamonada</taxon>
        <taxon>Diplomonadida</taxon>
        <taxon>Hexamitidae</taxon>
        <taxon>Hexamitinae</taxon>
        <taxon>Hexamita</taxon>
    </lineage>
</organism>
<keyword evidence="4" id="KW-0804">Transcription</keyword>
<evidence type="ECO:0000256" key="4">
    <source>
        <dbReference type="ARBA" id="ARBA00023163"/>
    </source>
</evidence>
<dbReference type="InterPro" id="IPR036390">
    <property type="entry name" value="WH_DNA-bd_sf"/>
</dbReference>
<keyword evidence="8" id="KW-1185">Reference proteome</keyword>
<comment type="subcellular location">
    <subcellularLocation>
        <location evidence="1">Nucleus</location>
    </subcellularLocation>
</comment>
<dbReference type="EMBL" id="CAXDID020000265">
    <property type="protein sequence ID" value="CAL6066963.1"/>
    <property type="molecule type" value="Genomic_DNA"/>
</dbReference>
<dbReference type="Pfam" id="PF05158">
    <property type="entry name" value="RNA_pol_Rpc34"/>
    <property type="match status" value="2"/>
</dbReference>
<dbReference type="InterPro" id="IPR036388">
    <property type="entry name" value="WH-like_DNA-bd_sf"/>
</dbReference>
<evidence type="ECO:0000256" key="5">
    <source>
        <dbReference type="ARBA" id="ARBA00023242"/>
    </source>
</evidence>
<dbReference type="GO" id="GO:0006383">
    <property type="term" value="P:transcription by RNA polymerase III"/>
    <property type="evidence" value="ECO:0007669"/>
    <property type="project" value="InterPro"/>
</dbReference>
<evidence type="ECO:0000313" key="6">
    <source>
        <dbReference type="EMBL" id="CAI9974961.1"/>
    </source>
</evidence>
<dbReference type="AlphaFoldDB" id="A0AA86RID5"/>
<gene>
    <name evidence="7" type="ORF">HINF_LOCUS52797</name>
    <name evidence="6" type="ORF">HINF_LOCUS62606</name>
</gene>
<dbReference type="Gene3D" id="1.10.10.10">
    <property type="entry name" value="Winged helix-like DNA-binding domain superfamily/Winged helix DNA-binding domain"/>
    <property type="match status" value="1"/>
</dbReference>
<sequence length="228" mass="25909">MNSEHLNKVLVENYSKLEKQEAKKLYQFIVQSKSKGVSQQAADELMQKYGITNTQTNALLKNLMARQFIQMVSNQQKKMYYMTELAPKALNLPPWFTNGHFDDQYATNLMNLVKQTIQVARQVVVNLDYITNVVRNNPQLTSKLNEDDVKTLVNALVADGSVIEFESLQHNCKCYLVPQQQGVFGPYFQGGYYKTVPCGKCQLIGLCESGSGIESKTCVYIQQWLKGE</sequence>
<dbReference type="EMBL" id="CATOUU010001157">
    <property type="protein sequence ID" value="CAI9974961.1"/>
    <property type="molecule type" value="Genomic_DNA"/>
</dbReference>
<dbReference type="InterPro" id="IPR007832">
    <property type="entry name" value="RNA_pol_Rpc34"/>
</dbReference>
<protein>
    <submittedName>
        <fullName evidence="6">RNA polymerase Rpc34 subunit</fullName>
    </submittedName>
    <submittedName>
        <fullName evidence="7">RNA_polymerase Rpc34 subunit</fullName>
    </submittedName>
</protein>
<evidence type="ECO:0000256" key="3">
    <source>
        <dbReference type="ARBA" id="ARBA00022478"/>
    </source>
</evidence>
<dbReference type="SUPFAM" id="SSF46785">
    <property type="entry name" value="Winged helix' DNA-binding domain"/>
    <property type="match status" value="1"/>
</dbReference>
<reference evidence="6" key="1">
    <citation type="submission" date="2023-06" db="EMBL/GenBank/DDBJ databases">
        <authorList>
            <person name="Kurt Z."/>
        </authorList>
    </citation>
    <scope>NUCLEOTIDE SEQUENCE</scope>
</reference>
<dbReference type="PANTHER" id="PTHR12780">
    <property type="entry name" value="RNA POLYMERASE III DNA DIRECTED , 39KD SUBUNIT-RELATED"/>
    <property type="match status" value="1"/>
</dbReference>
<comment type="caution">
    <text evidence="6">The sequence shown here is derived from an EMBL/GenBank/DDBJ whole genome shotgun (WGS) entry which is preliminary data.</text>
</comment>
<name>A0AA86RID5_9EUKA</name>
<accession>A0AA86RID5</accession>
<dbReference type="GO" id="GO:0005666">
    <property type="term" value="C:RNA polymerase III complex"/>
    <property type="evidence" value="ECO:0007669"/>
    <property type="project" value="InterPro"/>
</dbReference>
<evidence type="ECO:0000256" key="1">
    <source>
        <dbReference type="ARBA" id="ARBA00004123"/>
    </source>
</evidence>
<proteinExistence type="inferred from homology"/>
<reference evidence="7 8" key="2">
    <citation type="submission" date="2024-07" db="EMBL/GenBank/DDBJ databases">
        <authorList>
            <person name="Akdeniz Z."/>
        </authorList>
    </citation>
    <scope>NUCLEOTIDE SEQUENCE [LARGE SCALE GENOMIC DNA]</scope>
</reference>
<dbReference type="Proteomes" id="UP001642409">
    <property type="component" value="Unassembled WGS sequence"/>
</dbReference>
<comment type="similarity">
    <text evidence="2">Belongs to the eukaryotic RPC34/RPC39 RNA polymerase subunit family.</text>
</comment>
<evidence type="ECO:0000313" key="8">
    <source>
        <dbReference type="Proteomes" id="UP001642409"/>
    </source>
</evidence>
<evidence type="ECO:0000313" key="7">
    <source>
        <dbReference type="EMBL" id="CAL6066963.1"/>
    </source>
</evidence>
<keyword evidence="3" id="KW-0240">DNA-directed RNA polymerase</keyword>
<evidence type="ECO:0000256" key="2">
    <source>
        <dbReference type="ARBA" id="ARBA00011038"/>
    </source>
</evidence>